<sequence length="126" mass="14442">MCELFIKADTDLWESTTRSLRIDRMVTSVRLETYFWTILEEIAERDDMSVGQLLTRLHNESIEAGHDLGNFTSFLRVCCLRYLSLQVTEDIPKDKSVPISTLNAPQLLKNERAYRAKSQQAVTGTS</sequence>
<evidence type="ECO:0000259" key="1">
    <source>
        <dbReference type="Pfam" id="PF13467"/>
    </source>
</evidence>
<comment type="caution">
    <text evidence="2">The sequence shown here is derived from an EMBL/GenBank/DDBJ whole genome shotgun (WGS) entry which is preliminary data.</text>
</comment>
<dbReference type="Pfam" id="PF13467">
    <property type="entry name" value="RHH_4"/>
    <property type="match status" value="1"/>
</dbReference>
<keyword evidence="2" id="KW-0238">DNA-binding</keyword>
<accession>A0A1I3XLJ9</accession>
<keyword evidence="3" id="KW-1185">Reference proteome</keyword>
<dbReference type="GO" id="GO:0003677">
    <property type="term" value="F:DNA binding"/>
    <property type="evidence" value="ECO:0007669"/>
    <property type="project" value="UniProtKB-KW"/>
</dbReference>
<protein>
    <submittedName>
        <fullName evidence="2">Predicted DNA-binding protein, contains Ribbon-helix-helix (RHH) domain</fullName>
    </submittedName>
</protein>
<evidence type="ECO:0000313" key="2">
    <source>
        <dbReference type="EMBL" id="SFK20370.1"/>
    </source>
</evidence>
<dbReference type="Proteomes" id="UP000199598">
    <property type="component" value="Unassembled WGS sequence"/>
</dbReference>
<dbReference type="EMBL" id="FOSK01000003">
    <property type="protein sequence ID" value="SFK20370.1"/>
    <property type="molecule type" value="Genomic_DNA"/>
</dbReference>
<evidence type="ECO:0000313" key="3">
    <source>
        <dbReference type="Proteomes" id="UP000199598"/>
    </source>
</evidence>
<organism evidence="2 3">
    <name type="scientific">Pseudovibrio ascidiaceicola</name>
    <dbReference type="NCBI Taxonomy" id="285279"/>
    <lineage>
        <taxon>Bacteria</taxon>
        <taxon>Pseudomonadati</taxon>
        <taxon>Pseudomonadota</taxon>
        <taxon>Alphaproteobacteria</taxon>
        <taxon>Hyphomicrobiales</taxon>
        <taxon>Stappiaceae</taxon>
        <taxon>Pseudovibrio</taxon>
    </lineage>
</organism>
<dbReference type="InterPro" id="IPR038268">
    <property type="entry name" value="RHH_sf"/>
</dbReference>
<feature type="domain" description="Ribbon-helix-helix" evidence="1">
    <location>
        <begin position="16"/>
        <end position="83"/>
    </location>
</feature>
<name>A0A1I3XLJ9_9HYPH</name>
<gene>
    <name evidence="2" type="ORF">SAMN04488518_10310</name>
</gene>
<dbReference type="Gene3D" id="1.10.3990.20">
    <property type="entry name" value="protein bp1543"/>
    <property type="match status" value="1"/>
</dbReference>
<proteinExistence type="predicted"/>
<reference evidence="2 3" key="1">
    <citation type="submission" date="2016-10" db="EMBL/GenBank/DDBJ databases">
        <authorList>
            <person name="Varghese N."/>
            <person name="Submissions S."/>
        </authorList>
    </citation>
    <scope>NUCLEOTIDE SEQUENCE [LARGE SCALE GENOMIC DNA]</scope>
    <source>
        <strain evidence="2 3">DSM 16392</strain>
    </source>
</reference>
<dbReference type="InterPro" id="IPR027373">
    <property type="entry name" value="RHH_dom"/>
</dbReference>
<dbReference type="RefSeq" id="WP_093517903.1">
    <property type="nucleotide sequence ID" value="NZ_FOSK01000003.1"/>
</dbReference>